<evidence type="ECO:0000313" key="2">
    <source>
        <dbReference type="EMBL" id="OWQ90972.1"/>
    </source>
</evidence>
<feature type="transmembrane region" description="Helical" evidence="1">
    <location>
        <begin position="157"/>
        <end position="180"/>
    </location>
</feature>
<organism evidence="2 3">
    <name type="scientific">Roseateles aquatilis</name>
    <dbReference type="NCBI Taxonomy" id="431061"/>
    <lineage>
        <taxon>Bacteria</taxon>
        <taxon>Pseudomonadati</taxon>
        <taxon>Pseudomonadota</taxon>
        <taxon>Betaproteobacteria</taxon>
        <taxon>Burkholderiales</taxon>
        <taxon>Sphaerotilaceae</taxon>
        <taxon>Roseateles</taxon>
    </lineage>
</organism>
<evidence type="ECO:0000313" key="3">
    <source>
        <dbReference type="Proteomes" id="UP000197468"/>
    </source>
</evidence>
<feature type="transmembrane region" description="Helical" evidence="1">
    <location>
        <begin position="124"/>
        <end position="145"/>
    </location>
</feature>
<dbReference type="AlphaFoldDB" id="A0A246JE95"/>
<evidence type="ECO:0008006" key="4">
    <source>
        <dbReference type="Google" id="ProtNLM"/>
    </source>
</evidence>
<comment type="caution">
    <text evidence="2">The sequence shown here is derived from an EMBL/GenBank/DDBJ whole genome shotgun (WGS) entry which is preliminary data.</text>
</comment>
<dbReference type="OrthoDB" id="9180277at2"/>
<accession>A0A246JE95</accession>
<keyword evidence="1" id="KW-1133">Transmembrane helix</keyword>
<keyword evidence="1" id="KW-0812">Transmembrane</keyword>
<protein>
    <recommendedName>
        <fullName evidence="4">DUF4400 domain-containing protein</fullName>
    </recommendedName>
</protein>
<dbReference type="Proteomes" id="UP000197468">
    <property type="component" value="Unassembled WGS sequence"/>
</dbReference>
<dbReference type="EMBL" id="NIOF01000004">
    <property type="protein sequence ID" value="OWQ90972.1"/>
    <property type="molecule type" value="Genomic_DNA"/>
</dbReference>
<proteinExistence type="predicted"/>
<reference evidence="2 3" key="1">
    <citation type="journal article" date="2008" name="Int. J. Syst. Evol. Microbiol.">
        <title>Description of Roseateles aquatilis sp. nov. and Roseateles terrae sp. nov., in the class Betaproteobacteria, and emended description of the genus Roseateles.</title>
        <authorList>
            <person name="Gomila M."/>
            <person name="Bowien B."/>
            <person name="Falsen E."/>
            <person name="Moore E.R."/>
            <person name="Lalucat J."/>
        </authorList>
    </citation>
    <scope>NUCLEOTIDE SEQUENCE [LARGE SCALE GENOMIC DNA]</scope>
    <source>
        <strain evidence="2 3">CCUG 48205</strain>
    </source>
</reference>
<evidence type="ECO:0000256" key="1">
    <source>
        <dbReference type="SAM" id="Phobius"/>
    </source>
</evidence>
<dbReference type="Pfam" id="PF14348">
    <property type="entry name" value="DtrJ-like"/>
    <property type="match status" value="1"/>
</dbReference>
<keyword evidence="1" id="KW-0472">Membrane</keyword>
<dbReference type="InterPro" id="IPR022266">
    <property type="entry name" value="DtrJ-like"/>
</dbReference>
<name>A0A246JE95_9BURK</name>
<feature type="transmembrane region" description="Helical" evidence="1">
    <location>
        <begin position="6"/>
        <end position="24"/>
    </location>
</feature>
<gene>
    <name evidence="2" type="ORF">CDN99_12530</name>
</gene>
<dbReference type="RefSeq" id="WP_088385178.1">
    <property type="nucleotide sequence ID" value="NZ_NIOF01000004.1"/>
</dbReference>
<keyword evidence="3" id="KW-1185">Reference proteome</keyword>
<feature type="transmembrane region" description="Helical" evidence="1">
    <location>
        <begin position="186"/>
        <end position="203"/>
    </location>
</feature>
<sequence>MIRYVWITAMLAILCIVLYIPSAVPPERFLDVLRSEHALNERVWGEATGQRILGRMLDMQQAGKQLSAPPTAEPASSPASGAIDTAVAQQMSAVSTRLFGNPYFRSIDALFVLVTYRLSALVELLPLLLIFCGVVAVDGLVLRQVRAREFVPHSAELFGGSVVGGITLGSVVVVACFLPMQLHPMFITLTLLLMLFVLSRALANYHAIR</sequence>